<dbReference type="GO" id="GO:0009435">
    <property type="term" value="P:NAD+ biosynthetic process"/>
    <property type="evidence" value="ECO:0007669"/>
    <property type="project" value="InterPro"/>
</dbReference>
<evidence type="ECO:0000313" key="2">
    <source>
        <dbReference type="Proteomes" id="UP000277424"/>
    </source>
</evidence>
<keyword evidence="1" id="KW-0808">Transferase</keyword>
<dbReference type="PANTHER" id="PTHR43202:SF1">
    <property type="entry name" value="NICOTINATE PHOSPHORIBOSYLTRANSFERASE"/>
    <property type="match status" value="1"/>
</dbReference>
<gene>
    <name evidence="1" type="ORF">BCL74_1655</name>
</gene>
<protein>
    <submittedName>
        <fullName evidence="1">Nicotinate phosphoribosyltransferase</fullName>
    </submittedName>
</protein>
<dbReference type="InterPro" id="IPR036068">
    <property type="entry name" value="Nicotinate_pribotase-like_C"/>
</dbReference>
<sequence length="394" mass="43017">MTPDINDIPKLTDKYFLKSKEVVCRFGDARVTYGVFMRRPVTFAPRLAIDWLQGVAKARGTSFDIAPNFKEGAWVGAGDPMMYITGPFLHLVDLETIFLQKIGAACVAAYNAYTICSDLPKVAFLAMDARHCAGQEMMELMAYGASVGSEKAKKKVGAVGFIGCATDATAHFFGQSQGLGTMPHALIGYAGSTLRAAEMLHEAYPDEPMTVLVDYFGQEITDALEVCRRFPDLAAAGRLSVRMDTHGGRHVEGLDMAQSYAVLDRNCPEAIRGYRSEKELRYLIGTGVSSAAIWHMREQLDQAGFPKVRIVASSGFSPEKCRMMAVSQAPVDVIGTGSYLPEKWSETYATADIIAYDGKPMVKLGREFLMQRWEEMQKAGSPPGSPIGLASGDR</sequence>
<name>A0A420WS65_9PROT</name>
<comment type="caution">
    <text evidence="1">The sequence shown here is derived from an EMBL/GenBank/DDBJ whole genome shotgun (WGS) entry which is preliminary data.</text>
</comment>
<dbReference type="InterPro" id="IPR053190">
    <property type="entry name" value="NAPRTase-like"/>
</dbReference>
<accession>A0A420WS65</accession>
<keyword evidence="1" id="KW-0328">Glycosyltransferase</keyword>
<dbReference type="GO" id="GO:0016757">
    <property type="term" value="F:glycosyltransferase activity"/>
    <property type="evidence" value="ECO:0007669"/>
    <property type="project" value="UniProtKB-KW"/>
</dbReference>
<dbReference type="OrthoDB" id="9770610at2"/>
<dbReference type="RefSeq" id="WP_121218938.1">
    <property type="nucleotide sequence ID" value="NZ_RBIG01000001.1"/>
</dbReference>
<dbReference type="EMBL" id="RBIG01000001">
    <property type="protein sequence ID" value="RKQ73863.1"/>
    <property type="molecule type" value="Genomic_DNA"/>
</dbReference>
<dbReference type="SUPFAM" id="SSF51690">
    <property type="entry name" value="Nicotinate/Quinolinate PRTase C-terminal domain-like"/>
    <property type="match status" value="1"/>
</dbReference>
<dbReference type="InterPro" id="IPR013785">
    <property type="entry name" value="Aldolase_TIM"/>
</dbReference>
<organism evidence="1 2">
    <name type="scientific">Oceanibaculum indicum</name>
    <dbReference type="NCBI Taxonomy" id="526216"/>
    <lineage>
        <taxon>Bacteria</taxon>
        <taxon>Pseudomonadati</taxon>
        <taxon>Pseudomonadota</taxon>
        <taxon>Alphaproteobacteria</taxon>
        <taxon>Rhodospirillales</taxon>
        <taxon>Oceanibaculaceae</taxon>
        <taxon>Oceanibaculum</taxon>
    </lineage>
</organism>
<evidence type="ECO:0000313" key="1">
    <source>
        <dbReference type="EMBL" id="RKQ73863.1"/>
    </source>
</evidence>
<dbReference type="Proteomes" id="UP000277424">
    <property type="component" value="Unassembled WGS sequence"/>
</dbReference>
<dbReference type="SUPFAM" id="SSF54675">
    <property type="entry name" value="Nicotinate/Quinolinate PRTase N-terminal domain-like"/>
    <property type="match status" value="1"/>
</dbReference>
<dbReference type="AlphaFoldDB" id="A0A420WS65"/>
<dbReference type="Gene3D" id="3.20.20.70">
    <property type="entry name" value="Aldolase class I"/>
    <property type="match status" value="1"/>
</dbReference>
<dbReference type="PANTHER" id="PTHR43202">
    <property type="entry name" value="NICOTINATE-NUCLEOTIDE PYROPHOSPHORYLASE"/>
    <property type="match status" value="1"/>
</dbReference>
<proteinExistence type="predicted"/>
<reference evidence="1 2" key="1">
    <citation type="submission" date="2018-10" db="EMBL/GenBank/DDBJ databases">
        <title>Comparative analysis of microorganisms from saline springs in Andes Mountain Range, Colombia.</title>
        <authorList>
            <person name="Rubin E."/>
        </authorList>
    </citation>
    <scope>NUCLEOTIDE SEQUENCE [LARGE SCALE GENOMIC DNA]</scope>
    <source>
        <strain evidence="1 2">USBA 36</strain>
    </source>
</reference>